<gene>
    <name evidence="3" type="ORF">SNAT2548_LOCUS3679</name>
</gene>
<evidence type="ECO:0000256" key="1">
    <source>
        <dbReference type="SAM" id="MobiDB-lite"/>
    </source>
</evidence>
<feature type="domain" description="Ubiquitin-like" evidence="2">
    <location>
        <begin position="3"/>
        <end position="86"/>
    </location>
</feature>
<dbReference type="OrthoDB" id="10394016at2759"/>
<feature type="compositionally biased region" description="Polar residues" evidence="1">
    <location>
        <begin position="936"/>
        <end position="947"/>
    </location>
</feature>
<dbReference type="SUPFAM" id="SSF54236">
    <property type="entry name" value="Ubiquitin-like"/>
    <property type="match status" value="1"/>
</dbReference>
<dbReference type="Proteomes" id="UP000604046">
    <property type="component" value="Unassembled WGS sequence"/>
</dbReference>
<dbReference type="InterPro" id="IPR029071">
    <property type="entry name" value="Ubiquitin-like_domsf"/>
</dbReference>
<dbReference type="EMBL" id="CAJNDS010000224">
    <property type="protein sequence ID" value="CAE7030185.1"/>
    <property type="molecule type" value="Genomic_DNA"/>
</dbReference>
<dbReference type="AlphaFoldDB" id="A0A812ICH9"/>
<evidence type="ECO:0000259" key="2">
    <source>
        <dbReference type="PROSITE" id="PS50053"/>
    </source>
</evidence>
<dbReference type="CDD" id="cd17039">
    <property type="entry name" value="Ubl_ubiquitin_like"/>
    <property type="match status" value="1"/>
</dbReference>
<feature type="compositionally biased region" description="Polar residues" evidence="1">
    <location>
        <begin position="624"/>
        <end position="634"/>
    </location>
</feature>
<evidence type="ECO:0000313" key="3">
    <source>
        <dbReference type="EMBL" id="CAE7030185.1"/>
    </source>
</evidence>
<organism evidence="3 4">
    <name type="scientific">Symbiodinium natans</name>
    <dbReference type="NCBI Taxonomy" id="878477"/>
    <lineage>
        <taxon>Eukaryota</taxon>
        <taxon>Sar</taxon>
        <taxon>Alveolata</taxon>
        <taxon>Dinophyceae</taxon>
        <taxon>Suessiales</taxon>
        <taxon>Symbiodiniaceae</taxon>
        <taxon>Symbiodinium</taxon>
    </lineage>
</organism>
<accession>A0A812ICH9</accession>
<protein>
    <recommendedName>
        <fullName evidence="2">Ubiquitin-like domain-containing protein</fullName>
    </recommendedName>
</protein>
<feature type="region of interest" description="Disordered" evidence="1">
    <location>
        <begin position="921"/>
        <end position="959"/>
    </location>
</feature>
<evidence type="ECO:0000313" key="4">
    <source>
        <dbReference type="Proteomes" id="UP000604046"/>
    </source>
</evidence>
<feature type="region of interest" description="Disordered" evidence="1">
    <location>
        <begin position="582"/>
        <end position="634"/>
    </location>
</feature>
<reference evidence="3" key="1">
    <citation type="submission" date="2021-02" db="EMBL/GenBank/DDBJ databases">
        <authorList>
            <person name="Dougan E. K."/>
            <person name="Rhodes N."/>
            <person name="Thang M."/>
            <person name="Chan C."/>
        </authorList>
    </citation>
    <scope>NUCLEOTIDE SEQUENCE</scope>
</reference>
<name>A0A812ICH9_9DINO</name>
<comment type="caution">
    <text evidence="3">The sequence shown here is derived from an EMBL/GenBank/DDBJ whole genome shotgun (WGS) entry which is preliminary data.</text>
</comment>
<keyword evidence="4" id="KW-1185">Reference proteome</keyword>
<sequence>MALRISMRLLSGAALTELEVAPGMRVEELKREMQRWNPCEDEVMRRLTAVDLVFGDRKLEDDLETVQEVGLLQGAEVHVVFRHVPAVTCAHQDEARCDARSLIFVHIPPGVRKLRPGAFQNCGSLVTGGYVLQHGCGGNVVNTKSTDMLDVPGGKFQVDFSSTPQPVRAGDYLATGYPEATEVFLSRNAEQIYLSQIIRSQDEMCRHFLPIIRKCGTVVRRIGWRVARPAMRGEEVLTIVDGEEIAKAVVEDDKSMVIMADTTDREWYVLDSTSFDASYERPGVDIGDESPDAKVLRDRGFKRFKRRGMARMYQVSEGDLTFLPSRKFFCKGTSFPLLLRAGDFLVTGYPDATEIYLSRHGEEVFEHVSPHELIRSQEEMCERFGPILLQRGVRVPRAGYTMARPAKVGEVIRTLIDGELVAKVEASPGSMVLRLETTDRELQVLTESEFAEDHCLPAEPWEDASPEVQVLQKRGFKRYRQKGTALLYQVTQEDMEDFVPGGRFQIPGGLIPSNLRAGDYLEARHPYPRWVRMNRNAGQVYRTEMRRASVVEEAVPREPETLLLSSMLPSRIMQFRSQASHLGSQSTQCMEPEGPKRGEIRTPITMDRAYSAPNSSRPEGLAESQGSVGSSSDRTNFVDRLRSEISGVQELRVLGALEEGLRAAAKQQVALVRRWYDGTTQEERGRPASAHVRGGTAAAEASEAELAIASWLSCLPAGVRGLLVLTDAAEVLTRDAPRRLLERLLNRHKGLHLLVTLVKKPGEELPHIRAFKNVEQYDGKWLAFSEASLHLQRMEPQSSESLLHQVRSSLISEELGLRIAAYSLAAQGSCLASGGPTPAQGQLSPCLLQEAPLSSPKSCSETVQHQEEQGVGKDQPEVDAESMLNEVTPKRLFESPADRSHLRDRHAKHLTQVAQIFSWSKDRVSRAPSDHPPSPSETVASSVATSLRSRRYRSGTPLSSQQMEILESYAGQQQLHELRQMNHRSLRKALAGVGQMVPTASVKALTTASGPVLVTPERRRPPRVAMTPEKDHWDDRTSCTRTFDGQPIRSLRQITK</sequence>
<feature type="region of interest" description="Disordered" evidence="1">
    <location>
        <begin position="854"/>
        <end position="877"/>
    </location>
</feature>
<proteinExistence type="predicted"/>
<dbReference type="InterPro" id="IPR000626">
    <property type="entry name" value="Ubiquitin-like_dom"/>
</dbReference>
<feature type="compositionally biased region" description="Basic and acidic residues" evidence="1">
    <location>
        <begin position="864"/>
        <end position="876"/>
    </location>
</feature>
<dbReference type="PROSITE" id="PS50053">
    <property type="entry name" value="UBIQUITIN_2"/>
    <property type="match status" value="1"/>
</dbReference>